<feature type="domain" description="N-acetyltransferase" evidence="1">
    <location>
        <begin position="42"/>
        <end position="128"/>
    </location>
</feature>
<gene>
    <name evidence="2" type="ORF">GCM10025778_30540</name>
</gene>
<dbReference type="InterPro" id="IPR031165">
    <property type="entry name" value="GNAT_YJDJ"/>
</dbReference>
<reference evidence="3" key="1">
    <citation type="journal article" date="2019" name="Int. J. Syst. Evol. Microbiol.">
        <title>The Global Catalogue of Microorganisms (GCM) 10K type strain sequencing project: providing services to taxonomists for standard genome sequencing and annotation.</title>
        <authorList>
            <consortium name="The Broad Institute Genomics Platform"/>
            <consortium name="The Broad Institute Genome Sequencing Center for Infectious Disease"/>
            <person name="Wu L."/>
            <person name="Ma J."/>
        </authorList>
    </citation>
    <scope>NUCLEOTIDE SEQUENCE [LARGE SCALE GENOMIC DNA]</scope>
    <source>
        <strain evidence="3">JCM 18952</strain>
    </source>
</reference>
<accession>A0ABP9TP93</accession>
<protein>
    <recommendedName>
        <fullName evidence="1">N-acetyltransferase domain-containing protein</fullName>
    </recommendedName>
</protein>
<evidence type="ECO:0000313" key="2">
    <source>
        <dbReference type="EMBL" id="GAA5228516.1"/>
    </source>
</evidence>
<dbReference type="PROSITE" id="PS51729">
    <property type="entry name" value="GNAT_YJDJ"/>
    <property type="match status" value="1"/>
</dbReference>
<keyword evidence="3" id="KW-1185">Reference proteome</keyword>
<dbReference type="EMBL" id="BAABLK010000074">
    <property type="protein sequence ID" value="GAA5228516.1"/>
    <property type="molecule type" value="Genomic_DNA"/>
</dbReference>
<evidence type="ECO:0000259" key="1">
    <source>
        <dbReference type="PROSITE" id="PS51729"/>
    </source>
</evidence>
<dbReference type="Proteomes" id="UP001501257">
    <property type="component" value="Unassembled WGS sequence"/>
</dbReference>
<dbReference type="SUPFAM" id="SSF55729">
    <property type="entry name" value="Acyl-CoA N-acyltransferases (Nat)"/>
    <property type="match status" value="1"/>
</dbReference>
<dbReference type="InterPro" id="IPR016181">
    <property type="entry name" value="Acyl_CoA_acyltransferase"/>
</dbReference>
<comment type="caution">
    <text evidence="2">The sequence shown here is derived from an EMBL/GenBank/DDBJ whole genome shotgun (WGS) entry which is preliminary data.</text>
</comment>
<dbReference type="Gene3D" id="3.40.630.30">
    <property type="match status" value="1"/>
</dbReference>
<proteinExistence type="predicted"/>
<evidence type="ECO:0000313" key="3">
    <source>
        <dbReference type="Proteomes" id="UP001501257"/>
    </source>
</evidence>
<organism evidence="2 3">
    <name type="scientific">Paeniglutamicibacter antarcticus</name>
    <dbReference type="NCBI Taxonomy" id="494023"/>
    <lineage>
        <taxon>Bacteria</taxon>
        <taxon>Bacillati</taxon>
        <taxon>Actinomycetota</taxon>
        <taxon>Actinomycetes</taxon>
        <taxon>Micrococcales</taxon>
        <taxon>Micrococcaceae</taxon>
        <taxon>Paeniglutamicibacter</taxon>
    </lineage>
</organism>
<sequence length="191" mass="22236">MVWVHLLRVLGDLPRYRVQIFSVTSLVRRGQKAVGAAMRVVENNQEQHRYLLFVQGDLAGFVQYSMSEDELWVHHVQLKRRYKSEEMIEYLLLHVVGDVHRRRLALMPFCPAMRLFLADRPKFTSLVPPLWHARFLTGLQTPYRPMDHVRYTGSPKRRTSAEIRAQSEGPSAPKTNATAFEARYLSQPFTT</sequence>
<name>A0ABP9TP93_9MICC</name>